<sequence length="46" mass="5003">MSKKKLTPSQEVDQSKLVDDKAAKLRKNGNEAEHAHQKTLGGAQGE</sequence>
<dbReference type="Proteomes" id="UP001284771">
    <property type="component" value="Unassembled WGS sequence"/>
</dbReference>
<protein>
    <submittedName>
        <fullName evidence="2">Uncharacterized protein</fullName>
    </submittedName>
</protein>
<comment type="caution">
    <text evidence="2">The sequence shown here is derived from an EMBL/GenBank/DDBJ whole genome shotgun (WGS) entry which is preliminary data.</text>
</comment>
<keyword evidence="5" id="KW-1185">Reference proteome</keyword>
<evidence type="ECO:0000313" key="3">
    <source>
        <dbReference type="EMBL" id="MDW8515736.1"/>
    </source>
</evidence>
<dbReference type="RefSeq" id="WP_167556118.1">
    <property type="nucleotide sequence ID" value="NZ_CANMDG010000020.1"/>
</dbReference>
<reference evidence="3" key="3">
    <citation type="submission" date="2024-05" db="EMBL/GenBank/DDBJ databases">
        <title>Draft genomic sequences of Priestia flexa CCM isolated from the soil of an abandoned mine contaminated by free cyanide in the high Andean zone of Tacna, Peru.</title>
        <authorList>
            <person name="Caceda Quiroz C.J."/>
            <person name="Maraza Chooque G.J."/>
            <person name="Fora Quispe G.L."/>
            <person name="Carpio Mamani M."/>
        </authorList>
    </citation>
    <scope>NUCLEOTIDE SEQUENCE</scope>
    <source>
        <strain evidence="3">CCM</strain>
    </source>
</reference>
<accession>A0A1N6TW84</accession>
<proteinExistence type="predicted"/>
<evidence type="ECO:0000256" key="1">
    <source>
        <dbReference type="SAM" id="MobiDB-lite"/>
    </source>
</evidence>
<gene>
    <name evidence="2" type="ORF">JF537_09705</name>
    <name evidence="3" type="ORF">RIB56_06285</name>
</gene>
<evidence type="ECO:0000313" key="5">
    <source>
        <dbReference type="Proteomes" id="UP001284771"/>
    </source>
</evidence>
<organism evidence="2 4">
    <name type="scientific">Priestia flexa</name>
    <dbReference type="NCBI Taxonomy" id="86664"/>
    <lineage>
        <taxon>Bacteria</taxon>
        <taxon>Bacillati</taxon>
        <taxon>Bacillota</taxon>
        <taxon>Bacilli</taxon>
        <taxon>Bacillales</taxon>
        <taxon>Bacillaceae</taxon>
        <taxon>Priestia</taxon>
    </lineage>
</organism>
<name>A0A1N6TW84_9BACI</name>
<dbReference type="AlphaFoldDB" id="A0A1N6TW84"/>
<dbReference type="EMBL" id="JAEMWV010000004">
    <property type="protein sequence ID" value="MBN8251855.1"/>
    <property type="molecule type" value="Genomic_DNA"/>
</dbReference>
<feature type="compositionally biased region" description="Basic and acidic residues" evidence="1">
    <location>
        <begin position="13"/>
        <end position="36"/>
    </location>
</feature>
<evidence type="ECO:0000313" key="2">
    <source>
        <dbReference type="EMBL" id="MBN8251855.1"/>
    </source>
</evidence>
<dbReference type="GeneID" id="93683031"/>
<feature type="region of interest" description="Disordered" evidence="1">
    <location>
        <begin position="1"/>
        <end position="46"/>
    </location>
</feature>
<reference evidence="2" key="1">
    <citation type="submission" date="2020-12" db="EMBL/GenBank/DDBJ databases">
        <title>PHA producing bacteria isolated from mangrove.</title>
        <authorList>
            <person name="Zheng W."/>
            <person name="Yu S."/>
            <person name="Huang Y."/>
        </authorList>
    </citation>
    <scope>NUCLEOTIDE SEQUENCE</scope>
    <source>
        <strain evidence="2">GN22-4</strain>
    </source>
</reference>
<reference evidence="5" key="2">
    <citation type="submission" date="2023-07" db="EMBL/GenBank/DDBJ databases">
        <title>Draft genomic sequences of Priestia flexa CCM isolated from the soil of an abandoned mine contaminated by free cyanide in the high Andean zone of Tacna, Peru.</title>
        <authorList>
            <person name="Caceda Quiroz C.J."/>
            <person name="Maraza Chooque G.J."/>
            <person name="Fora Quispe G.L."/>
            <person name="Carpio Mamani M."/>
        </authorList>
    </citation>
    <scope>NUCLEOTIDE SEQUENCE [LARGE SCALE GENOMIC DNA]</scope>
    <source>
        <strain evidence="5">CCM</strain>
    </source>
</reference>
<dbReference type="Proteomes" id="UP000664578">
    <property type="component" value="Unassembled WGS sequence"/>
</dbReference>
<dbReference type="EMBL" id="JAWUZT010000013">
    <property type="protein sequence ID" value="MDW8515736.1"/>
    <property type="molecule type" value="Genomic_DNA"/>
</dbReference>
<evidence type="ECO:0000313" key="4">
    <source>
        <dbReference type="Proteomes" id="UP000664578"/>
    </source>
</evidence>